<dbReference type="PANTHER" id="PTHR42718:SF9">
    <property type="entry name" value="MAJOR FACILITATOR SUPERFAMILY MULTIDRUG TRANSPORTER MFSC"/>
    <property type="match status" value="1"/>
</dbReference>
<name>A0A7W9KJU5_9PSEU</name>
<dbReference type="InterPro" id="IPR004638">
    <property type="entry name" value="EmrB-like"/>
</dbReference>
<evidence type="ECO:0000256" key="6">
    <source>
        <dbReference type="ARBA" id="ARBA00022989"/>
    </source>
</evidence>
<feature type="transmembrane region" description="Helical" evidence="8">
    <location>
        <begin position="367"/>
        <end position="392"/>
    </location>
</feature>
<dbReference type="Proteomes" id="UP000585638">
    <property type="component" value="Unassembled WGS sequence"/>
</dbReference>
<comment type="subcellular location">
    <subcellularLocation>
        <location evidence="1">Cell membrane</location>
        <topology evidence="1">Multi-pass membrane protein</topology>
    </subcellularLocation>
</comment>
<keyword evidence="6 8" id="KW-1133">Transmembrane helix</keyword>
<feature type="transmembrane region" description="Helical" evidence="8">
    <location>
        <begin position="54"/>
        <end position="73"/>
    </location>
</feature>
<feature type="transmembrane region" description="Helical" evidence="8">
    <location>
        <begin position="110"/>
        <end position="131"/>
    </location>
</feature>
<accession>A0A7W9KJU5</accession>
<keyword evidence="5 8" id="KW-0812">Transmembrane</keyword>
<keyword evidence="3" id="KW-0813">Transport</keyword>
<feature type="transmembrane region" description="Helical" evidence="8">
    <location>
        <begin position="20"/>
        <end position="42"/>
    </location>
</feature>
<dbReference type="Gene3D" id="1.20.1250.20">
    <property type="entry name" value="MFS general substrate transporter like domains"/>
    <property type="match status" value="1"/>
</dbReference>
<dbReference type="InterPro" id="IPR036259">
    <property type="entry name" value="MFS_trans_sf"/>
</dbReference>
<dbReference type="Pfam" id="PF07690">
    <property type="entry name" value="MFS_1"/>
    <property type="match status" value="1"/>
</dbReference>
<dbReference type="RefSeq" id="WP_184865302.1">
    <property type="nucleotide sequence ID" value="NZ_BAAAWY010000030.1"/>
</dbReference>
<feature type="transmembrane region" description="Helical" evidence="8">
    <location>
        <begin position="173"/>
        <end position="193"/>
    </location>
</feature>
<feature type="transmembrane region" description="Helical" evidence="8">
    <location>
        <begin position="275"/>
        <end position="296"/>
    </location>
</feature>
<dbReference type="InterPro" id="IPR011701">
    <property type="entry name" value="MFS"/>
</dbReference>
<dbReference type="GO" id="GO:0022857">
    <property type="term" value="F:transmembrane transporter activity"/>
    <property type="evidence" value="ECO:0007669"/>
    <property type="project" value="InterPro"/>
</dbReference>
<sequence length="485" mass="50346">MSSSSKPASERIDPEVLKLAFTIIVGALAPMFDTTIVSVGINDLARELRAPLGTIQWVSTGYLLAMFVAIPLVGWFQSRLGGKRVWLGSLGLFLVGSVLCALSWDVTSLIVFRVLQGVSAGVMMPMMMTLIMQAARGRNTGRLMATVSLPIALGPILGPVLGGLLLASGIWQLLFLINIPFCVVGLWLAVRNLPEDKPAGDRPPLDVVGILLLPPGAAALIYGLSQIGGAGGFGAPQVLIPLLAGAVLIAVFIVRSLPRGAKALVNISLFGHRSVASSSVLYFLSGATLYGAMLLLPLFWQQARGEDALGAGLLLIPQGIGTLLSRFVAGRYTDKVGARWVALIGFAAVVLTTVPFTFVTADTSNLVLTGLLLLRGLGMGVATIPLASAAYVGLDHASIPSATMIVLIIQQIGGSLGIAVLAVILQRASAGATDLTALTHAFSTTFWWSIGLTALAVPLCLLLPGRPKPAPAAETTAGAEVPAEA</sequence>
<keyword evidence="7 8" id="KW-0472">Membrane</keyword>
<dbReference type="PROSITE" id="PS50850">
    <property type="entry name" value="MFS"/>
    <property type="match status" value="1"/>
</dbReference>
<feature type="transmembrane region" description="Helical" evidence="8">
    <location>
        <begin position="205"/>
        <end position="224"/>
    </location>
</feature>
<proteinExistence type="inferred from homology"/>
<feature type="transmembrane region" description="Helical" evidence="8">
    <location>
        <begin position="404"/>
        <end position="425"/>
    </location>
</feature>
<feature type="transmembrane region" description="Helical" evidence="8">
    <location>
        <begin position="85"/>
        <end position="104"/>
    </location>
</feature>
<dbReference type="GO" id="GO:0005886">
    <property type="term" value="C:plasma membrane"/>
    <property type="evidence" value="ECO:0007669"/>
    <property type="project" value="UniProtKB-SubCell"/>
</dbReference>
<evidence type="ECO:0000256" key="3">
    <source>
        <dbReference type="ARBA" id="ARBA00022448"/>
    </source>
</evidence>
<feature type="transmembrane region" description="Helical" evidence="8">
    <location>
        <begin position="340"/>
        <end position="361"/>
    </location>
</feature>
<reference evidence="10 11" key="1">
    <citation type="submission" date="2020-08" db="EMBL/GenBank/DDBJ databases">
        <title>Sequencing the genomes of 1000 actinobacteria strains.</title>
        <authorList>
            <person name="Klenk H.-P."/>
        </authorList>
    </citation>
    <scope>NUCLEOTIDE SEQUENCE [LARGE SCALE GENOMIC DNA]</scope>
    <source>
        <strain evidence="10 11">DSM 43851</strain>
    </source>
</reference>
<dbReference type="PANTHER" id="PTHR42718">
    <property type="entry name" value="MAJOR FACILITATOR SUPERFAMILY MULTIDRUG TRANSPORTER MFSC"/>
    <property type="match status" value="1"/>
</dbReference>
<evidence type="ECO:0000259" key="9">
    <source>
        <dbReference type="PROSITE" id="PS50850"/>
    </source>
</evidence>
<keyword evidence="11" id="KW-1185">Reference proteome</keyword>
<comment type="caution">
    <text evidence="10">The sequence shown here is derived from an EMBL/GenBank/DDBJ whole genome shotgun (WGS) entry which is preliminary data.</text>
</comment>
<evidence type="ECO:0000256" key="5">
    <source>
        <dbReference type="ARBA" id="ARBA00022692"/>
    </source>
</evidence>
<comment type="similarity">
    <text evidence="2">Belongs to the major facilitator superfamily. EmrB family.</text>
</comment>
<keyword evidence="4" id="KW-1003">Cell membrane</keyword>
<protein>
    <submittedName>
        <fullName evidence="10">EmrB/QacA subfamily drug resistance transporter</fullName>
    </submittedName>
</protein>
<feature type="domain" description="Major facilitator superfamily (MFS) profile" evidence="9">
    <location>
        <begin position="19"/>
        <end position="468"/>
    </location>
</feature>
<feature type="transmembrane region" description="Helical" evidence="8">
    <location>
        <begin position="236"/>
        <end position="254"/>
    </location>
</feature>
<evidence type="ECO:0000313" key="11">
    <source>
        <dbReference type="Proteomes" id="UP000585638"/>
    </source>
</evidence>
<dbReference type="SUPFAM" id="SSF103473">
    <property type="entry name" value="MFS general substrate transporter"/>
    <property type="match status" value="1"/>
</dbReference>
<evidence type="ECO:0000256" key="7">
    <source>
        <dbReference type="ARBA" id="ARBA00023136"/>
    </source>
</evidence>
<dbReference type="EMBL" id="JACHIR010000001">
    <property type="protein sequence ID" value="MBB5893772.1"/>
    <property type="molecule type" value="Genomic_DNA"/>
</dbReference>
<gene>
    <name evidence="10" type="ORF">BJ998_004968</name>
</gene>
<evidence type="ECO:0000256" key="2">
    <source>
        <dbReference type="ARBA" id="ARBA00008537"/>
    </source>
</evidence>
<evidence type="ECO:0000313" key="10">
    <source>
        <dbReference type="EMBL" id="MBB5893772.1"/>
    </source>
</evidence>
<dbReference type="InterPro" id="IPR020846">
    <property type="entry name" value="MFS_dom"/>
</dbReference>
<dbReference type="NCBIfam" id="TIGR00711">
    <property type="entry name" value="efflux_EmrB"/>
    <property type="match status" value="1"/>
</dbReference>
<dbReference type="AlphaFoldDB" id="A0A7W9KJU5"/>
<evidence type="ECO:0000256" key="4">
    <source>
        <dbReference type="ARBA" id="ARBA00022475"/>
    </source>
</evidence>
<organism evidence="10 11">
    <name type="scientific">Kutzneria kofuensis</name>
    <dbReference type="NCBI Taxonomy" id="103725"/>
    <lineage>
        <taxon>Bacteria</taxon>
        <taxon>Bacillati</taxon>
        <taxon>Actinomycetota</taxon>
        <taxon>Actinomycetes</taxon>
        <taxon>Pseudonocardiales</taxon>
        <taxon>Pseudonocardiaceae</taxon>
        <taxon>Kutzneria</taxon>
    </lineage>
</organism>
<feature type="transmembrane region" description="Helical" evidence="8">
    <location>
        <begin position="445"/>
        <end position="463"/>
    </location>
</feature>
<evidence type="ECO:0000256" key="1">
    <source>
        <dbReference type="ARBA" id="ARBA00004651"/>
    </source>
</evidence>
<dbReference type="Gene3D" id="1.20.1720.10">
    <property type="entry name" value="Multidrug resistance protein D"/>
    <property type="match status" value="1"/>
</dbReference>
<feature type="transmembrane region" description="Helical" evidence="8">
    <location>
        <begin position="143"/>
        <end position="167"/>
    </location>
</feature>
<evidence type="ECO:0000256" key="8">
    <source>
        <dbReference type="SAM" id="Phobius"/>
    </source>
</evidence>